<sequence>MPSSTAIALTLAVAAVPSVAFPIDDIAVLSRALQYRRTINEVDSIFARSSYDDHNSPQSHFGLDRLADAQPGSRGKRFPSPFVILPSMQSKVNIPACHLEPGACRRSFLDELD</sequence>
<name>A0A165CYC8_9APHY</name>
<keyword evidence="1" id="KW-0732">Signal</keyword>
<gene>
    <name evidence="2" type="ORF">LAESUDRAFT_761600</name>
</gene>
<dbReference type="OrthoDB" id="10546852at2759"/>
<feature type="signal peptide" evidence="1">
    <location>
        <begin position="1"/>
        <end position="20"/>
    </location>
</feature>
<evidence type="ECO:0000256" key="1">
    <source>
        <dbReference type="SAM" id="SignalP"/>
    </source>
</evidence>
<dbReference type="Proteomes" id="UP000076871">
    <property type="component" value="Unassembled WGS sequence"/>
</dbReference>
<feature type="chain" id="PRO_5007856235" evidence="1">
    <location>
        <begin position="21"/>
        <end position="113"/>
    </location>
</feature>
<reference evidence="2 3" key="1">
    <citation type="journal article" date="2016" name="Mol. Biol. Evol.">
        <title>Comparative Genomics of Early-Diverging Mushroom-Forming Fungi Provides Insights into the Origins of Lignocellulose Decay Capabilities.</title>
        <authorList>
            <person name="Nagy L.G."/>
            <person name="Riley R."/>
            <person name="Tritt A."/>
            <person name="Adam C."/>
            <person name="Daum C."/>
            <person name="Floudas D."/>
            <person name="Sun H."/>
            <person name="Yadav J.S."/>
            <person name="Pangilinan J."/>
            <person name="Larsson K.H."/>
            <person name="Matsuura K."/>
            <person name="Barry K."/>
            <person name="Labutti K."/>
            <person name="Kuo R."/>
            <person name="Ohm R.A."/>
            <person name="Bhattacharya S.S."/>
            <person name="Shirouzu T."/>
            <person name="Yoshinaga Y."/>
            <person name="Martin F.M."/>
            <person name="Grigoriev I.V."/>
            <person name="Hibbett D.S."/>
        </authorList>
    </citation>
    <scope>NUCLEOTIDE SEQUENCE [LARGE SCALE GENOMIC DNA]</scope>
    <source>
        <strain evidence="2 3">93-53</strain>
    </source>
</reference>
<protein>
    <submittedName>
        <fullName evidence="2">Uncharacterized protein</fullName>
    </submittedName>
</protein>
<evidence type="ECO:0000313" key="3">
    <source>
        <dbReference type="Proteomes" id="UP000076871"/>
    </source>
</evidence>
<dbReference type="InParanoid" id="A0A165CYC8"/>
<dbReference type="EMBL" id="KV427641">
    <property type="protein sequence ID" value="KZT03740.1"/>
    <property type="molecule type" value="Genomic_DNA"/>
</dbReference>
<dbReference type="RefSeq" id="XP_040761480.1">
    <property type="nucleotide sequence ID" value="XM_040912944.1"/>
</dbReference>
<dbReference type="GeneID" id="63829972"/>
<evidence type="ECO:0000313" key="2">
    <source>
        <dbReference type="EMBL" id="KZT03740.1"/>
    </source>
</evidence>
<proteinExistence type="predicted"/>
<organism evidence="2 3">
    <name type="scientific">Laetiporus sulphureus 93-53</name>
    <dbReference type="NCBI Taxonomy" id="1314785"/>
    <lineage>
        <taxon>Eukaryota</taxon>
        <taxon>Fungi</taxon>
        <taxon>Dikarya</taxon>
        <taxon>Basidiomycota</taxon>
        <taxon>Agaricomycotina</taxon>
        <taxon>Agaricomycetes</taxon>
        <taxon>Polyporales</taxon>
        <taxon>Laetiporus</taxon>
    </lineage>
</organism>
<dbReference type="AlphaFoldDB" id="A0A165CYC8"/>
<accession>A0A165CYC8</accession>
<keyword evidence="3" id="KW-1185">Reference proteome</keyword>